<proteinExistence type="predicted"/>
<accession>G2QKD5</accession>
<dbReference type="Proteomes" id="UP000007322">
    <property type="component" value="Chromosome 5"/>
</dbReference>
<evidence type="ECO:0000313" key="3">
    <source>
        <dbReference type="Proteomes" id="UP000007322"/>
    </source>
</evidence>
<reference evidence="2 3" key="1">
    <citation type="journal article" date="2011" name="Nat. Biotechnol.">
        <title>Comparative genomic analysis of the thermophilic biomass-degrading fungi Myceliophthora thermophila and Thielavia terrestris.</title>
        <authorList>
            <person name="Berka R.M."/>
            <person name="Grigoriev I.V."/>
            <person name="Otillar R."/>
            <person name="Salamov A."/>
            <person name="Grimwood J."/>
            <person name="Reid I."/>
            <person name="Ishmael N."/>
            <person name="John T."/>
            <person name="Darmond C."/>
            <person name="Moisan M.-C."/>
            <person name="Henrissat B."/>
            <person name="Coutinho P.M."/>
            <person name="Lombard V."/>
            <person name="Natvig D.O."/>
            <person name="Lindquist E."/>
            <person name="Schmutz J."/>
            <person name="Lucas S."/>
            <person name="Harris P."/>
            <person name="Powlowski J."/>
            <person name="Bellemare A."/>
            <person name="Taylor D."/>
            <person name="Butler G."/>
            <person name="de Vries R.P."/>
            <person name="Allijn I.E."/>
            <person name="van den Brink J."/>
            <person name="Ushinsky S."/>
            <person name="Storms R."/>
            <person name="Powell A.J."/>
            <person name="Paulsen I.T."/>
            <person name="Elbourne L.D.H."/>
            <person name="Baker S.E."/>
            <person name="Magnuson J."/>
            <person name="LaBoissiere S."/>
            <person name="Clutterbuck A.J."/>
            <person name="Martinez D."/>
            <person name="Wogulis M."/>
            <person name="de Leon A.L."/>
            <person name="Rey M.W."/>
            <person name="Tsang A."/>
        </authorList>
    </citation>
    <scope>NUCLEOTIDE SEQUENCE [LARGE SCALE GENOMIC DNA]</scope>
    <source>
        <strain evidence="3">ATCC 42464 / BCRC 31852 / DSM 1799</strain>
    </source>
</reference>
<sequence length="177" mass="19283">MAEAEENAILLANRAGRAPRAEGAIEDNNASAPLGHAAEEENQGEVSEGEANATCDASLTCNTVRDNAAPLSRVPSPQPSPRSQPSLSHQLPTQELVAAIADEPALSAVDTDSTDSHFSPKTAARVRELRDVIASYEADDKTKKWYPEEEELLRILRESELSYHRVAKQQQLIHSFK</sequence>
<dbReference type="VEuPathDB" id="FungiDB:MYCTH_95835"/>
<gene>
    <name evidence="2" type="ORF">MYCTH_95835</name>
</gene>
<dbReference type="AlphaFoldDB" id="G2QKD5"/>
<dbReference type="RefSeq" id="XP_003665286.1">
    <property type="nucleotide sequence ID" value="XM_003665238.1"/>
</dbReference>
<dbReference type="InParanoid" id="G2QKD5"/>
<feature type="region of interest" description="Disordered" evidence="1">
    <location>
        <begin position="14"/>
        <end position="54"/>
    </location>
</feature>
<protein>
    <submittedName>
        <fullName evidence="2">Uncharacterized protein</fullName>
    </submittedName>
</protein>
<evidence type="ECO:0000256" key="1">
    <source>
        <dbReference type="SAM" id="MobiDB-lite"/>
    </source>
</evidence>
<feature type="region of interest" description="Disordered" evidence="1">
    <location>
        <begin position="66"/>
        <end position="91"/>
    </location>
</feature>
<dbReference type="EMBL" id="CP003006">
    <property type="protein sequence ID" value="AEO60041.1"/>
    <property type="molecule type" value="Genomic_DNA"/>
</dbReference>
<dbReference type="HOGENOM" id="CLU_1518888_0_0_1"/>
<dbReference type="KEGG" id="mtm:MYCTH_95835"/>
<dbReference type="GeneID" id="11511046"/>
<evidence type="ECO:0000313" key="2">
    <source>
        <dbReference type="EMBL" id="AEO60041.1"/>
    </source>
</evidence>
<name>G2QKD5_THET4</name>
<keyword evidence="3" id="KW-1185">Reference proteome</keyword>
<organism evidence="2 3">
    <name type="scientific">Thermothelomyces thermophilus (strain ATCC 42464 / BCRC 31852 / DSM 1799)</name>
    <name type="common">Sporotrichum thermophile</name>
    <dbReference type="NCBI Taxonomy" id="573729"/>
    <lineage>
        <taxon>Eukaryota</taxon>
        <taxon>Fungi</taxon>
        <taxon>Dikarya</taxon>
        <taxon>Ascomycota</taxon>
        <taxon>Pezizomycotina</taxon>
        <taxon>Sordariomycetes</taxon>
        <taxon>Sordariomycetidae</taxon>
        <taxon>Sordariales</taxon>
        <taxon>Chaetomiaceae</taxon>
        <taxon>Thermothelomyces</taxon>
    </lineage>
</organism>